<dbReference type="RefSeq" id="WP_188855695.1">
    <property type="nucleotide sequence ID" value="NZ_BMOS01000001.1"/>
</dbReference>
<dbReference type="Proteomes" id="UP000624041">
    <property type="component" value="Unassembled WGS sequence"/>
</dbReference>
<dbReference type="InterPro" id="IPR009507">
    <property type="entry name" value="UPF0435"/>
</dbReference>
<dbReference type="EMBL" id="BMOS01000001">
    <property type="protein sequence ID" value="GGN49596.1"/>
    <property type="molecule type" value="Genomic_DNA"/>
</dbReference>
<proteinExistence type="predicted"/>
<comment type="caution">
    <text evidence="1">The sequence shown here is derived from an EMBL/GenBank/DDBJ whole genome shotgun (WGS) entry which is preliminary data.</text>
</comment>
<accession>A0A918CYR8</accession>
<name>A0A918CYR8_9BACI</name>
<evidence type="ECO:0000313" key="1">
    <source>
        <dbReference type="EMBL" id="GGN49596.1"/>
    </source>
</evidence>
<keyword evidence="2" id="KW-1185">Reference proteome</keyword>
<reference evidence="1" key="2">
    <citation type="submission" date="2020-09" db="EMBL/GenBank/DDBJ databases">
        <authorList>
            <person name="Sun Q."/>
            <person name="Ohkuma M."/>
        </authorList>
    </citation>
    <scope>NUCLEOTIDE SEQUENCE</scope>
    <source>
        <strain evidence="1">JCM 17251</strain>
    </source>
</reference>
<organism evidence="1 2">
    <name type="scientific">Oceanobacillus indicireducens</name>
    <dbReference type="NCBI Taxonomy" id="1004261"/>
    <lineage>
        <taxon>Bacteria</taxon>
        <taxon>Bacillati</taxon>
        <taxon>Bacillota</taxon>
        <taxon>Bacilli</taxon>
        <taxon>Bacillales</taxon>
        <taxon>Bacillaceae</taxon>
        <taxon>Oceanobacillus</taxon>
    </lineage>
</organism>
<evidence type="ECO:0008006" key="3">
    <source>
        <dbReference type="Google" id="ProtNLM"/>
    </source>
</evidence>
<dbReference type="Pfam" id="PF06569">
    <property type="entry name" value="DUF1128"/>
    <property type="match status" value="1"/>
</dbReference>
<protein>
    <recommendedName>
        <fullName evidence="3">DUF1128 domain-containing protein</fullName>
    </recommendedName>
</protein>
<evidence type="ECO:0000313" key="2">
    <source>
        <dbReference type="Proteomes" id="UP000624041"/>
    </source>
</evidence>
<gene>
    <name evidence="1" type="ORF">GCM10007971_02320</name>
</gene>
<reference evidence="1" key="1">
    <citation type="journal article" date="2014" name="Int. J. Syst. Evol. Microbiol.">
        <title>Complete genome sequence of Corynebacterium casei LMG S-19264T (=DSM 44701T), isolated from a smear-ripened cheese.</title>
        <authorList>
            <consortium name="US DOE Joint Genome Institute (JGI-PGF)"/>
            <person name="Walter F."/>
            <person name="Albersmeier A."/>
            <person name="Kalinowski J."/>
            <person name="Ruckert C."/>
        </authorList>
    </citation>
    <scope>NUCLEOTIDE SEQUENCE</scope>
    <source>
        <strain evidence="1">JCM 17251</strain>
    </source>
</reference>
<dbReference type="AlphaFoldDB" id="A0A918CYR8"/>
<sequence length="74" mass="8445">MSFDEVSQENLAIMLHELADHLNVANRALFDAEDYDLDKYDDLKLLHQVIINKGKLSALESQAFVDELAAIRKK</sequence>